<comment type="similarity">
    <text evidence="2">Belongs to the VirD4/TraG family.</text>
</comment>
<keyword evidence="6 8" id="KW-0472">Membrane</keyword>
<evidence type="ECO:0000256" key="5">
    <source>
        <dbReference type="ARBA" id="ARBA00022989"/>
    </source>
</evidence>
<dbReference type="eggNOG" id="COG3505">
    <property type="taxonomic scope" value="Bacteria"/>
</dbReference>
<dbReference type="Pfam" id="PF02534">
    <property type="entry name" value="T4SS-DNA_transf"/>
    <property type="match status" value="1"/>
</dbReference>
<dbReference type="NCBIfam" id="NF045973">
    <property type="entry name" value="conju_CD1115"/>
    <property type="match status" value="1"/>
</dbReference>
<comment type="subcellular location">
    <subcellularLocation>
        <location evidence="1">Cell membrane</location>
        <topology evidence="1">Multi-pass membrane protein</topology>
    </subcellularLocation>
</comment>
<protein>
    <submittedName>
        <fullName evidence="9">TraG/TraD family protein</fullName>
    </submittedName>
</protein>
<dbReference type="Proteomes" id="UP000004946">
    <property type="component" value="Chromosome"/>
</dbReference>
<dbReference type="PANTHER" id="PTHR37937:SF1">
    <property type="entry name" value="CONJUGATIVE TRANSFER: DNA TRANSPORT"/>
    <property type="match status" value="1"/>
</dbReference>
<evidence type="ECO:0000256" key="2">
    <source>
        <dbReference type="ARBA" id="ARBA00008806"/>
    </source>
</evidence>
<comment type="caution">
    <text evidence="9">The sequence shown here is derived from an EMBL/GenBank/DDBJ whole genome shotgun (WGS) entry which is preliminary data.</text>
</comment>
<evidence type="ECO:0000256" key="7">
    <source>
        <dbReference type="SAM" id="MobiDB-lite"/>
    </source>
</evidence>
<proteinExistence type="inferred from homology"/>
<gene>
    <name evidence="9" type="ORF">HMPREF0620_0318</name>
</gene>
<keyword evidence="3" id="KW-1003">Cell membrane</keyword>
<feature type="transmembrane region" description="Helical" evidence="8">
    <location>
        <begin position="64"/>
        <end position="80"/>
    </location>
</feature>
<dbReference type="EMBL" id="AEON01000001">
    <property type="protein sequence ID" value="EFT83313.1"/>
    <property type="molecule type" value="Genomic_DNA"/>
</dbReference>
<dbReference type="AlphaFoldDB" id="E6K0H5"/>
<evidence type="ECO:0000313" key="9">
    <source>
        <dbReference type="EMBL" id="EFT83313.1"/>
    </source>
</evidence>
<dbReference type="GO" id="GO:0005886">
    <property type="term" value="C:plasma membrane"/>
    <property type="evidence" value="ECO:0007669"/>
    <property type="project" value="UniProtKB-SubCell"/>
</dbReference>
<evidence type="ECO:0000256" key="6">
    <source>
        <dbReference type="ARBA" id="ARBA00023136"/>
    </source>
</evidence>
<dbReference type="PANTHER" id="PTHR37937">
    <property type="entry name" value="CONJUGATIVE TRANSFER: DNA TRANSPORT"/>
    <property type="match status" value="1"/>
</dbReference>
<dbReference type="SUPFAM" id="SSF52540">
    <property type="entry name" value="P-loop containing nucleoside triphosphate hydrolases"/>
    <property type="match status" value="1"/>
</dbReference>
<accession>E6K0H5</accession>
<evidence type="ECO:0000256" key="4">
    <source>
        <dbReference type="ARBA" id="ARBA00022692"/>
    </source>
</evidence>
<evidence type="ECO:0000256" key="3">
    <source>
        <dbReference type="ARBA" id="ARBA00022475"/>
    </source>
</evidence>
<evidence type="ECO:0000256" key="8">
    <source>
        <dbReference type="SAM" id="Phobius"/>
    </source>
</evidence>
<dbReference type="RefSeq" id="WP_006288745.1">
    <property type="nucleotide sequence ID" value="NZ_AP012333.1"/>
</dbReference>
<dbReference type="Gene3D" id="3.40.50.300">
    <property type="entry name" value="P-loop containing nucleotide triphosphate hydrolases"/>
    <property type="match status" value="2"/>
</dbReference>
<keyword evidence="4 8" id="KW-0812">Transmembrane</keyword>
<dbReference type="HOGENOM" id="CLU_015347_4_1_11"/>
<evidence type="ECO:0000256" key="1">
    <source>
        <dbReference type="ARBA" id="ARBA00004651"/>
    </source>
</evidence>
<name>E6K0H5_PARDN</name>
<keyword evidence="5 8" id="KW-1133">Transmembrane helix</keyword>
<evidence type="ECO:0000313" key="10">
    <source>
        <dbReference type="Proteomes" id="UP000004946"/>
    </source>
</evidence>
<dbReference type="InterPro" id="IPR051539">
    <property type="entry name" value="T4SS-coupling_protein"/>
</dbReference>
<dbReference type="InterPro" id="IPR003688">
    <property type="entry name" value="TraG/VirD4"/>
</dbReference>
<sequence>MTRRRRDFAWTGWTFAAVIVAWMSNVASRQIRTTWAATHDMARAGESVSTAWRHPAPSFNRTDLLAAGAAIVILLLIWVYQYGGRKQTRPGEEQGSATWAKPSDMIPYSNKNKGENLLMTKTEALNLDTHATRRNLNVLVTGASGAGKTRGYVLPNLTNLARHHTPISLCVTDPKGEIFTATAAPMRQAGWRVKTFNLIDMASSDHFNPLRYVNPDDPEGSIIRLADNILSNTTKENRNGSNGDFWDKAAKSLLTALIAFTWFVEEEKDRNLNTVIHMLLDMQASENDENAMSPTDVLFHDASQKVEDYHLFPDQYDQATGAALDGLAFACSQYRTYEQGAGETKKSIITTLSNNLAGLMTHRIQEILSDDTMHLEAVGEQPTIIYIIISDTNATFTYLAALFYQCLFETTIYQADHTPGGALDVPLHCMLDEFANIGRIPGFPTLISTMRSRGISVSIILQTIAQIKSLYKDNWETITANCDSKLFLGGNDLATTEWWSKMLGNQTIYITSTSQNNGSNGNWGRQQNSQKRELLAPDELGRLPNDQCIYLLRGLRPFLSQKLR</sequence>
<dbReference type="InterPro" id="IPR027417">
    <property type="entry name" value="P-loop_NTPase"/>
</dbReference>
<organism evidence="9 10">
    <name type="scientific">Parascardovia denticolens DSM 10105 = JCM 12538</name>
    <dbReference type="NCBI Taxonomy" id="864564"/>
    <lineage>
        <taxon>Bacteria</taxon>
        <taxon>Bacillati</taxon>
        <taxon>Actinomycetota</taxon>
        <taxon>Actinomycetes</taxon>
        <taxon>Bifidobacteriales</taxon>
        <taxon>Bifidobacteriaceae</taxon>
        <taxon>Parascardovia</taxon>
    </lineage>
</organism>
<reference evidence="9 10" key="1">
    <citation type="submission" date="2010-12" db="EMBL/GenBank/DDBJ databases">
        <authorList>
            <person name="Muzny D."/>
            <person name="Qin X."/>
            <person name="Buhay C."/>
            <person name="Dugan-Rocha S."/>
            <person name="Ding Y."/>
            <person name="Chen G."/>
            <person name="Hawes A."/>
            <person name="Holder M."/>
            <person name="Jhangiani S."/>
            <person name="Johnson A."/>
            <person name="Khan Z."/>
            <person name="Li Z."/>
            <person name="Liu W."/>
            <person name="Liu X."/>
            <person name="Perez L."/>
            <person name="Shen H."/>
            <person name="Wang Q."/>
            <person name="Watt J."/>
            <person name="Xi L."/>
            <person name="Xin Y."/>
            <person name="Zhou J."/>
            <person name="Deng J."/>
            <person name="Jiang H."/>
            <person name="Liu Y."/>
            <person name="Qu J."/>
            <person name="Song X.-Z."/>
            <person name="Zhang L."/>
            <person name="Villasana D."/>
            <person name="Johnson A."/>
            <person name="Liu J."/>
            <person name="Liyanage D."/>
            <person name="Lorensuhewa L."/>
            <person name="Robinson T."/>
            <person name="Song A."/>
            <person name="Song B.-B."/>
            <person name="Dinh H."/>
            <person name="Thornton R."/>
            <person name="Coyle M."/>
            <person name="Francisco L."/>
            <person name="Jackson L."/>
            <person name="Javaid M."/>
            <person name="Korchina V."/>
            <person name="Kovar C."/>
            <person name="Mata R."/>
            <person name="Mathew T."/>
            <person name="Ngo R."/>
            <person name="Nguyen L."/>
            <person name="Nguyen N."/>
            <person name="Okwuonu G."/>
            <person name="Ongeri F."/>
            <person name="Pham C."/>
            <person name="Simmons D."/>
            <person name="Wilczek-Boney K."/>
            <person name="Hale W."/>
            <person name="Jakkamsetti A."/>
            <person name="Pham P."/>
            <person name="Ruth R."/>
            <person name="San Lucas F."/>
            <person name="Warren J."/>
            <person name="Zhang J."/>
            <person name="Zhao Z."/>
            <person name="Zhou C."/>
            <person name="Zhu D."/>
            <person name="Lee S."/>
            <person name="Bess C."/>
            <person name="Blankenburg K."/>
            <person name="Forbes L."/>
            <person name="Fu Q."/>
            <person name="Gubbala S."/>
            <person name="Hirani K."/>
            <person name="Jayaseelan J.C."/>
            <person name="Lara F."/>
            <person name="Munidasa M."/>
            <person name="Palculict T."/>
            <person name="Patil S."/>
            <person name="Pu L.-L."/>
            <person name="Saada N."/>
            <person name="Tang L."/>
            <person name="Weissenberger G."/>
            <person name="Zhu Y."/>
            <person name="Hemphill L."/>
            <person name="Shang Y."/>
            <person name="Youmans B."/>
            <person name="Ayvaz T."/>
            <person name="Ross M."/>
            <person name="Santibanez J."/>
            <person name="Aqrawi P."/>
            <person name="Gross S."/>
            <person name="Joshi V."/>
            <person name="Fowler G."/>
            <person name="Nazareth L."/>
            <person name="Reid J."/>
            <person name="Worley K."/>
            <person name="Petrosino J."/>
            <person name="Highlander S."/>
            <person name="Gibbs R."/>
        </authorList>
    </citation>
    <scope>NUCLEOTIDE SEQUENCE [LARGE SCALE GENOMIC DNA]</scope>
    <source>
        <strain evidence="9 10">DSM 10105</strain>
    </source>
</reference>
<dbReference type="CDD" id="cd01127">
    <property type="entry name" value="TrwB_TraG_TraD_VirD4"/>
    <property type="match status" value="1"/>
</dbReference>
<keyword evidence="10" id="KW-1185">Reference proteome</keyword>
<feature type="region of interest" description="Disordered" evidence="7">
    <location>
        <begin position="87"/>
        <end position="107"/>
    </location>
</feature>